<keyword evidence="1" id="KW-1133">Transmembrane helix</keyword>
<protein>
    <recommendedName>
        <fullName evidence="4">DUF4190 domain-containing protein</fullName>
    </recommendedName>
</protein>
<proteinExistence type="predicted"/>
<evidence type="ECO:0008006" key="4">
    <source>
        <dbReference type="Google" id="ProtNLM"/>
    </source>
</evidence>
<dbReference type="EMBL" id="FWXS01000002">
    <property type="protein sequence ID" value="SMC45533.1"/>
    <property type="molecule type" value="Genomic_DNA"/>
</dbReference>
<evidence type="ECO:0000313" key="2">
    <source>
        <dbReference type="EMBL" id="SMC45533.1"/>
    </source>
</evidence>
<dbReference type="Proteomes" id="UP000192393">
    <property type="component" value="Unassembled WGS sequence"/>
</dbReference>
<keyword evidence="1" id="KW-0812">Transmembrane</keyword>
<sequence length="133" mass="14550">MNDFNQFESQNKLPNDPLALILAIGSILFVILGCCCGLFTIIPGIILGITAWILSSKSLQTYNSSQGIYSATSFQNTKTARVLAIIGTVLNGIGLFISILFLIGALAQPAFLEEYRQQLENFESHNNSFDNDN</sequence>
<feature type="transmembrane region" description="Helical" evidence="1">
    <location>
        <begin position="82"/>
        <end position="107"/>
    </location>
</feature>
<name>A0A1W1ZAS2_9FLAO</name>
<dbReference type="AlphaFoldDB" id="A0A1W1ZAS2"/>
<keyword evidence="3" id="KW-1185">Reference proteome</keyword>
<dbReference type="STRING" id="1434700.SAMN06296427_102337"/>
<accession>A0A1W1ZAS2</accession>
<keyword evidence="1" id="KW-0472">Membrane</keyword>
<organism evidence="2 3">
    <name type="scientific">Moheibacter sediminis</name>
    <dbReference type="NCBI Taxonomy" id="1434700"/>
    <lineage>
        <taxon>Bacteria</taxon>
        <taxon>Pseudomonadati</taxon>
        <taxon>Bacteroidota</taxon>
        <taxon>Flavobacteriia</taxon>
        <taxon>Flavobacteriales</taxon>
        <taxon>Weeksellaceae</taxon>
        <taxon>Moheibacter</taxon>
    </lineage>
</organism>
<evidence type="ECO:0000256" key="1">
    <source>
        <dbReference type="SAM" id="Phobius"/>
    </source>
</evidence>
<evidence type="ECO:0000313" key="3">
    <source>
        <dbReference type="Proteomes" id="UP000192393"/>
    </source>
</evidence>
<dbReference type="NCBIfam" id="NF040945">
    <property type="entry name" value="CCC_membrane"/>
    <property type="match status" value="1"/>
</dbReference>
<feature type="transmembrane region" description="Helical" evidence="1">
    <location>
        <begin position="20"/>
        <end position="53"/>
    </location>
</feature>
<gene>
    <name evidence="2" type="ORF">SAMN06296427_102337</name>
</gene>
<dbReference type="RefSeq" id="WP_084016488.1">
    <property type="nucleotide sequence ID" value="NZ_FWXS01000002.1"/>
</dbReference>
<reference evidence="2 3" key="1">
    <citation type="submission" date="2017-04" db="EMBL/GenBank/DDBJ databases">
        <authorList>
            <person name="Afonso C.L."/>
            <person name="Miller P.J."/>
            <person name="Scott M.A."/>
            <person name="Spackman E."/>
            <person name="Goraichik I."/>
            <person name="Dimitrov K.M."/>
            <person name="Suarez D.L."/>
            <person name="Swayne D.E."/>
        </authorList>
    </citation>
    <scope>NUCLEOTIDE SEQUENCE [LARGE SCALE GENOMIC DNA]</scope>
    <source>
        <strain evidence="2 3">CGMCC 1.12708</strain>
    </source>
</reference>
<dbReference type="OrthoDB" id="1367217at2"/>